<dbReference type="SMART" id="SM00349">
    <property type="entry name" value="KRAB"/>
    <property type="match status" value="1"/>
</dbReference>
<dbReference type="GO" id="GO:0006355">
    <property type="term" value="P:regulation of DNA-templated transcription"/>
    <property type="evidence" value="ECO:0007669"/>
    <property type="project" value="InterPro"/>
</dbReference>
<gene>
    <name evidence="4" type="primary">LOC103679878</name>
</gene>
<dbReference type="Pfam" id="PF01352">
    <property type="entry name" value="KRAB"/>
    <property type="match status" value="1"/>
</dbReference>
<dbReference type="PANTHER" id="PTHR23232:SF133">
    <property type="entry name" value="RIKEN CDNA 1700020N01 GENE"/>
    <property type="match status" value="1"/>
</dbReference>
<dbReference type="RefSeq" id="XP_008707631.1">
    <property type="nucleotide sequence ID" value="XM_008709409.2"/>
</dbReference>
<proteinExistence type="predicted"/>
<feature type="region of interest" description="Disordered" evidence="1">
    <location>
        <begin position="83"/>
        <end position="102"/>
    </location>
</feature>
<dbReference type="KEGG" id="umr:103679878"/>
<organism evidence="3 4">
    <name type="scientific">Ursus maritimus</name>
    <name type="common">Polar bear</name>
    <name type="synonym">Thalarctos maritimus</name>
    <dbReference type="NCBI Taxonomy" id="29073"/>
    <lineage>
        <taxon>Eukaryota</taxon>
        <taxon>Metazoa</taxon>
        <taxon>Chordata</taxon>
        <taxon>Craniata</taxon>
        <taxon>Vertebrata</taxon>
        <taxon>Euteleostomi</taxon>
        <taxon>Mammalia</taxon>
        <taxon>Eutheria</taxon>
        <taxon>Laurasiatheria</taxon>
        <taxon>Carnivora</taxon>
        <taxon>Caniformia</taxon>
        <taxon>Ursidae</taxon>
        <taxon>Ursus</taxon>
    </lineage>
</organism>
<dbReference type="OrthoDB" id="9837816at2759"/>
<evidence type="ECO:0000259" key="2">
    <source>
        <dbReference type="PROSITE" id="PS50805"/>
    </source>
</evidence>
<dbReference type="PROSITE" id="PS50805">
    <property type="entry name" value="KRAB"/>
    <property type="match status" value="1"/>
</dbReference>
<sequence>MNSEVIMDPLQGQVNFEDVAVYFSQEEWGLLDETQRLLYRDVMLENLALMASLGYESSMSRGVTSLELGSKPWGSDWADATPARTREAQGGCGPREWEWGRM</sequence>
<feature type="domain" description="KRAB" evidence="2">
    <location>
        <begin position="14"/>
        <end position="85"/>
    </location>
</feature>
<dbReference type="InterPro" id="IPR001909">
    <property type="entry name" value="KRAB"/>
</dbReference>
<dbReference type="AlphaFoldDB" id="A0A384DKV7"/>
<accession>A0A384DKV7</accession>
<name>A0A384DKV7_URSMA</name>
<dbReference type="InterPro" id="IPR036051">
    <property type="entry name" value="KRAB_dom_sf"/>
</dbReference>
<dbReference type="Proteomes" id="UP000261680">
    <property type="component" value="Unplaced"/>
</dbReference>
<protein>
    <submittedName>
        <fullName evidence="4">Zinc finger protein 772-like</fullName>
    </submittedName>
</protein>
<evidence type="ECO:0000313" key="3">
    <source>
        <dbReference type="Proteomes" id="UP000261680"/>
    </source>
</evidence>
<dbReference type="SUPFAM" id="SSF109640">
    <property type="entry name" value="KRAB domain (Kruppel-associated box)"/>
    <property type="match status" value="1"/>
</dbReference>
<dbReference type="InterPro" id="IPR050169">
    <property type="entry name" value="Krueppel_C2H2_ZnF"/>
</dbReference>
<reference evidence="4" key="1">
    <citation type="submission" date="2025-08" db="UniProtKB">
        <authorList>
            <consortium name="RefSeq"/>
        </authorList>
    </citation>
    <scope>IDENTIFICATION</scope>
    <source>
        <tissue evidence="4">Whole blood</tissue>
    </source>
</reference>
<keyword evidence="3" id="KW-1185">Reference proteome</keyword>
<evidence type="ECO:0000313" key="4">
    <source>
        <dbReference type="RefSeq" id="XP_008707631.1"/>
    </source>
</evidence>
<evidence type="ECO:0000256" key="1">
    <source>
        <dbReference type="SAM" id="MobiDB-lite"/>
    </source>
</evidence>
<dbReference type="Gene3D" id="6.10.140.140">
    <property type="match status" value="1"/>
</dbReference>
<dbReference type="GeneID" id="103679878"/>
<dbReference type="CDD" id="cd07765">
    <property type="entry name" value="KRAB_A-box"/>
    <property type="match status" value="1"/>
</dbReference>
<dbReference type="PANTHER" id="PTHR23232">
    <property type="entry name" value="KRAB DOMAIN C2H2 ZINC FINGER"/>
    <property type="match status" value="1"/>
</dbReference>